<dbReference type="Proteomes" id="UP001465976">
    <property type="component" value="Unassembled WGS sequence"/>
</dbReference>
<name>A0ABR3ENH4_9AGAR</name>
<evidence type="ECO:0000256" key="2">
    <source>
        <dbReference type="SAM" id="Phobius"/>
    </source>
</evidence>
<feature type="transmembrane region" description="Helical" evidence="2">
    <location>
        <begin position="131"/>
        <end position="149"/>
    </location>
</feature>
<feature type="compositionally biased region" description="Low complexity" evidence="1">
    <location>
        <begin position="9"/>
        <end position="19"/>
    </location>
</feature>
<keyword evidence="2" id="KW-0472">Membrane</keyword>
<keyword evidence="2" id="KW-1133">Transmembrane helix</keyword>
<evidence type="ECO:0000313" key="3">
    <source>
        <dbReference type="EMBL" id="KAL0564434.1"/>
    </source>
</evidence>
<evidence type="ECO:0000256" key="1">
    <source>
        <dbReference type="SAM" id="MobiDB-lite"/>
    </source>
</evidence>
<organism evidence="3 4">
    <name type="scientific">Marasmius crinis-equi</name>
    <dbReference type="NCBI Taxonomy" id="585013"/>
    <lineage>
        <taxon>Eukaryota</taxon>
        <taxon>Fungi</taxon>
        <taxon>Dikarya</taxon>
        <taxon>Basidiomycota</taxon>
        <taxon>Agaricomycotina</taxon>
        <taxon>Agaricomycetes</taxon>
        <taxon>Agaricomycetidae</taxon>
        <taxon>Agaricales</taxon>
        <taxon>Marasmiineae</taxon>
        <taxon>Marasmiaceae</taxon>
        <taxon>Marasmius</taxon>
    </lineage>
</organism>
<dbReference type="EMBL" id="JBAHYK010002786">
    <property type="protein sequence ID" value="KAL0564434.1"/>
    <property type="molecule type" value="Genomic_DNA"/>
</dbReference>
<comment type="caution">
    <text evidence="3">The sequence shown here is derived from an EMBL/GenBank/DDBJ whole genome shotgun (WGS) entry which is preliminary data.</text>
</comment>
<sequence length="174" mass="19064">MASQRSQQGPHISPGPISPSRRRRVIIVFEDTESDASTDTEHDIDWATQFGALTISPENRTPPSTDNRTSTRTPPPPYSTSSAVSAPPAASPPSLTPLEQYYCERYGNLVPSPNQITTAGRRTSKYYVVTRGIRVGVFSLLFIALLTASPELPTKGTERFATLETRTFVPMRPA</sequence>
<accession>A0ABR3ENH4</accession>
<protein>
    <submittedName>
        <fullName evidence="3">Uncharacterized protein</fullName>
    </submittedName>
</protein>
<keyword evidence="4" id="KW-1185">Reference proteome</keyword>
<feature type="compositionally biased region" description="Low complexity" evidence="1">
    <location>
        <begin position="61"/>
        <end position="72"/>
    </location>
</feature>
<keyword evidence="2" id="KW-0812">Transmembrane</keyword>
<evidence type="ECO:0000313" key="4">
    <source>
        <dbReference type="Proteomes" id="UP001465976"/>
    </source>
</evidence>
<feature type="compositionally biased region" description="Low complexity" evidence="1">
    <location>
        <begin position="79"/>
        <end position="88"/>
    </location>
</feature>
<gene>
    <name evidence="3" type="ORF">V5O48_017613</name>
</gene>
<proteinExistence type="predicted"/>
<feature type="region of interest" description="Disordered" evidence="1">
    <location>
        <begin position="1"/>
        <end position="96"/>
    </location>
</feature>
<reference evidence="3 4" key="1">
    <citation type="submission" date="2024-02" db="EMBL/GenBank/DDBJ databases">
        <title>A draft genome for the cacao thread blight pathogen Marasmius crinis-equi.</title>
        <authorList>
            <person name="Cohen S.P."/>
            <person name="Baruah I.K."/>
            <person name="Amoako-Attah I."/>
            <person name="Bukari Y."/>
            <person name="Meinhardt L.W."/>
            <person name="Bailey B.A."/>
        </authorList>
    </citation>
    <scope>NUCLEOTIDE SEQUENCE [LARGE SCALE GENOMIC DNA]</scope>
    <source>
        <strain evidence="3 4">GH-76</strain>
    </source>
</reference>